<feature type="compositionally biased region" description="Polar residues" evidence="1">
    <location>
        <begin position="173"/>
        <end position="184"/>
    </location>
</feature>
<dbReference type="Proteomes" id="UP000466442">
    <property type="component" value="Linkage Group LG12"/>
</dbReference>
<evidence type="ECO:0000313" key="2">
    <source>
        <dbReference type="EMBL" id="KAF6201913.1"/>
    </source>
</evidence>
<gene>
    <name evidence="2" type="ORF">GE061_004309</name>
</gene>
<keyword evidence="3" id="KW-1185">Reference proteome</keyword>
<feature type="non-terminal residue" evidence="2">
    <location>
        <position position="184"/>
    </location>
</feature>
<sequence length="184" mass="20926">MGKTLRLIKDSVRDFPTSLLVNSTTPLTSPARAFSAITNLRKKMDLLNQLQAIDNEVESNVRTISVKELPLEEPFMIQDIRKVSTRFGQTVVARLKSRVTGRCEDVWLPRRYGETFIKSKEKYKVNSLSMMYHGIENSSNAFRLTFEMTPEDYNEADNEGDGNNTDSEEEQEFNPTTSATTSSK</sequence>
<accession>A0A8S9WZ05</accession>
<comment type="caution">
    <text evidence="2">The sequence shown here is derived from an EMBL/GenBank/DDBJ whole genome shotgun (WGS) entry which is preliminary data.</text>
</comment>
<reference evidence="2" key="1">
    <citation type="journal article" date="2021" name="Mol. Ecol. Resour.">
        <title>Apolygus lucorum genome provides insights into omnivorousness and mesophyll feeding.</title>
        <authorList>
            <person name="Liu Y."/>
            <person name="Liu H."/>
            <person name="Wang H."/>
            <person name="Huang T."/>
            <person name="Liu B."/>
            <person name="Yang B."/>
            <person name="Yin L."/>
            <person name="Li B."/>
            <person name="Zhang Y."/>
            <person name="Zhang S."/>
            <person name="Jiang F."/>
            <person name="Zhang X."/>
            <person name="Ren Y."/>
            <person name="Wang B."/>
            <person name="Wang S."/>
            <person name="Lu Y."/>
            <person name="Wu K."/>
            <person name="Fan W."/>
            <person name="Wang G."/>
        </authorList>
    </citation>
    <scope>NUCLEOTIDE SEQUENCE</scope>
    <source>
        <strain evidence="2">12Hb</strain>
    </source>
</reference>
<feature type="compositionally biased region" description="Acidic residues" evidence="1">
    <location>
        <begin position="151"/>
        <end position="172"/>
    </location>
</feature>
<dbReference type="EMBL" id="WIXP02000012">
    <property type="protein sequence ID" value="KAF6201913.1"/>
    <property type="molecule type" value="Genomic_DNA"/>
</dbReference>
<feature type="region of interest" description="Disordered" evidence="1">
    <location>
        <begin position="151"/>
        <end position="184"/>
    </location>
</feature>
<dbReference type="AlphaFoldDB" id="A0A8S9WZ05"/>
<name>A0A8S9WZ05_APOLU</name>
<organism evidence="2 3">
    <name type="scientific">Apolygus lucorum</name>
    <name type="common">Small green plant bug</name>
    <name type="synonym">Lygocoris lucorum</name>
    <dbReference type="NCBI Taxonomy" id="248454"/>
    <lineage>
        <taxon>Eukaryota</taxon>
        <taxon>Metazoa</taxon>
        <taxon>Ecdysozoa</taxon>
        <taxon>Arthropoda</taxon>
        <taxon>Hexapoda</taxon>
        <taxon>Insecta</taxon>
        <taxon>Pterygota</taxon>
        <taxon>Neoptera</taxon>
        <taxon>Paraneoptera</taxon>
        <taxon>Hemiptera</taxon>
        <taxon>Heteroptera</taxon>
        <taxon>Panheteroptera</taxon>
        <taxon>Cimicomorpha</taxon>
        <taxon>Miridae</taxon>
        <taxon>Mirini</taxon>
        <taxon>Apolygus</taxon>
    </lineage>
</organism>
<evidence type="ECO:0000256" key="1">
    <source>
        <dbReference type="SAM" id="MobiDB-lite"/>
    </source>
</evidence>
<proteinExistence type="predicted"/>
<protein>
    <submittedName>
        <fullName evidence="2">Uncharacterized protein</fullName>
    </submittedName>
</protein>
<evidence type="ECO:0000313" key="3">
    <source>
        <dbReference type="Proteomes" id="UP000466442"/>
    </source>
</evidence>